<dbReference type="HOGENOM" id="CLU_015553_1_4_10"/>
<keyword evidence="4" id="KW-0472">Membrane</keyword>
<evidence type="ECO:0000313" key="9">
    <source>
        <dbReference type="Proteomes" id="UP000002221"/>
    </source>
</evidence>
<keyword evidence="3" id="KW-0732">Signal</keyword>
<evidence type="ECO:0000256" key="4">
    <source>
        <dbReference type="ARBA" id="ARBA00023136"/>
    </source>
</evidence>
<dbReference type="SUPFAM" id="SSF48452">
    <property type="entry name" value="TPR-like"/>
    <property type="match status" value="1"/>
</dbReference>
<dbReference type="eggNOG" id="COG1395">
    <property type="taxonomic scope" value="Bacteria"/>
</dbReference>
<comment type="similarity">
    <text evidence="2">Belongs to the SusD family.</text>
</comment>
<dbReference type="Pfam" id="PF07980">
    <property type="entry name" value="SusD_RagB"/>
    <property type="match status" value="1"/>
</dbReference>
<accession>D0MHL2</accession>
<dbReference type="InterPro" id="IPR011990">
    <property type="entry name" value="TPR-like_helical_dom_sf"/>
</dbReference>
<name>D0MHL2_RHOM4</name>
<evidence type="ECO:0000256" key="5">
    <source>
        <dbReference type="ARBA" id="ARBA00023237"/>
    </source>
</evidence>
<comment type="subcellular location">
    <subcellularLocation>
        <location evidence="1">Cell outer membrane</location>
    </subcellularLocation>
</comment>
<dbReference type="RefSeq" id="WP_012843582.1">
    <property type="nucleotide sequence ID" value="NC_013501.1"/>
</dbReference>
<dbReference type="PROSITE" id="PS51257">
    <property type="entry name" value="PROKAR_LIPOPROTEIN"/>
    <property type="match status" value="1"/>
</dbReference>
<protein>
    <submittedName>
        <fullName evidence="8">RagB/SusD domain protein</fullName>
    </submittedName>
</protein>
<evidence type="ECO:0000256" key="1">
    <source>
        <dbReference type="ARBA" id="ARBA00004442"/>
    </source>
</evidence>
<dbReference type="InterPro" id="IPR012944">
    <property type="entry name" value="SusD_RagB_dom"/>
</dbReference>
<organism evidence="8 9">
    <name type="scientific">Rhodothermus marinus (strain ATCC 43812 / DSM 4252 / R-10)</name>
    <name type="common">Rhodothermus obamensis</name>
    <dbReference type="NCBI Taxonomy" id="518766"/>
    <lineage>
        <taxon>Bacteria</taxon>
        <taxon>Pseudomonadati</taxon>
        <taxon>Rhodothermota</taxon>
        <taxon>Rhodothermia</taxon>
        <taxon>Rhodothermales</taxon>
        <taxon>Rhodothermaceae</taxon>
        <taxon>Rhodothermus</taxon>
    </lineage>
</organism>
<dbReference type="GO" id="GO:0009279">
    <property type="term" value="C:cell outer membrane"/>
    <property type="evidence" value="ECO:0007669"/>
    <property type="project" value="UniProtKB-SubCell"/>
</dbReference>
<keyword evidence="5" id="KW-0998">Cell outer membrane</keyword>
<dbReference type="EMBL" id="CP001807">
    <property type="protein sequence ID" value="ACY47970.1"/>
    <property type="molecule type" value="Genomic_DNA"/>
</dbReference>
<gene>
    <name evidence="8" type="ordered locus">Rmar_1078</name>
</gene>
<dbReference type="KEGG" id="rmr:Rmar_1078"/>
<dbReference type="Proteomes" id="UP000002221">
    <property type="component" value="Chromosome"/>
</dbReference>
<keyword evidence="9" id="KW-1185">Reference proteome</keyword>
<evidence type="ECO:0000256" key="3">
    <source>
        <dbReference type="ARBA" id="ARBA00022729"/>
    </source>
</evidence>
<evidence type="ECO:0000259" key="6">
    <source>
        <dbReference type="Pfam" id="PF07980"/>
    </source>
</evidence>
<sequence>MKTYLSMPTRWLLSLLLLVGLTGCGEGFLEEEPRTFVSTEAVLNSPEGLEGAVVALYDFPTWMYHSTRYSYWFISGTDVARIGPLHEDRGTALYNTDLNPQHGASREYWNQSYQTLYRANAIIAAAPNVDFDGDEARRNRVIAEARFFRAYILFYLHQRYGNIPLVTEPSETIREKEQPADPADIYRVIVDDLRFAIDNLAWTYDDQPGRITKGAAMHLLAKVYLVLQNWQQAAQTAETLILQGPYELLDDPAEIFADNNENNKEAIWTIQFDPQADNYGHFLAVMFTPLYDRIQGVARTFEQGGRPWARMYPSAYLLSLFDKNDRRLKAWYKTHWVYDDPDEGLPPGRQVGDTVRTSDFNPPPDSMLYLHPACKKYWEYGATRDINQADSYKGIIRYRLAETYLIAAEAYMRLGDQAKALEYINPLRRRAGVPDLTELNEDILLEEHARELAFEQDRWFTLKRMGRLVQHVRQYNPDAAPNIKDCHVNMPIPQEFVDLTGFPQNDCYR</sequence>
<dbReference type="InterPro" id="IPR033985">
    <property type="entry name" value="SusD-like_N"/>
</dbReference>
<feature type="domain" description="RagB/SusD" evidence="6">
    <location>
        <begin position="264"/>
        <end position="475"/>
    </location>
</feature>
<dbReference type="Pfam" id="PF14322">
    <property type="entry name" value="SusD-like_3"/>
    <property type="match status" value="1"/>
</dbReference>
<evidence type="ECO:0000259" key="7">
    <source>
        <dbReference type="Pfam" id="PF14322"/>
    </source>
</evidence>
<dbReference type="AlphaFoldDB" id="D0MHL2"/>
<dbReference type="OrthoDB" id="5694214at2"/>
<reference evidence="8 9" key="1">
    <citation type="journal article" date="2009" name="Stand. Genomic Sci.">
        <title>Complete genome sequence of Rhodothermus marinus type strain (R-10).</title>
        <authorList>
            <person name="Nolan M."/>
            <person name="Tindall B.J."/>
            <person name="Pomrenke H."/>
            <person name="Lapidus A."/>
            <person name="Copeland A."/>
            <person name="Glavina Del Rio T."/>
            <person name="Lucas S."/>
            <person name="Chen F."/>
            <person name="Tice H."/>
            <person name="Cheng J.F."/>
            <person name="Saunders E."/>
            <person name="Han C."/>
            <person name="Bruce D."/>
            <person name="Goodwin L."/>
            <person name="Chain P."/>
            <person name="Pitluck S."/>
            <person name="Ovchinikova G."/>
            <person name="Pati A."/>
            <person name="Ivanova N."/>
            <person name="Mavromatis K."/>
            <person name="Chen A."/>
            <person name="Palaniappan K."/>
            <person name="Land M."/>
            <person name="Hauser L."/>
            <person name="Chang Y.J."/>
            <person name="Jeffries C.D."/>
            <person name="Brettin T."/>
            <person name="Goker M."/>
            <person name="Bristow J."/>
            <person name="Eisen J.A."/>
            <person name="Markowitz V."/>
            <person name="Hugenholtz P."/>
            <person name="Kyrpides N.C."/>
            <person name="Klenk H.P."/>
            <person name="Detter J.C."/>
        </authorList>
    </citation>
    <scope>NUCLEOTIDE SEQUENCE [LARGE SCALE GENOMIC DNA]</scope>
    <source>
        <strain evidence="9">ATCC 43812 / DSM 4252 / R-10</strain>
    </source>
</reference>
<proteinExistence type="inferred from homology"/>
<evidence type="ECO:0000313" key="8">
    <source>
        <dbReference type="EMBL" id="ACY47970.1"/>
    </source>
</evidence>
<dbReference type="Gene3D" id="1.25.40.390">
    <property type="match status" value="1"/>
</dbReference>
<evidence type="ECO:0000256" key="2">
    <source>
        <dbReference type="ARBA" id="ARBA00006275"/>
    </source>
</evidence>
<dbReference type="STRING" id="518766.Rmar_1078"/>
<feature type="domain" description="SusD-like N-terminal" evidence="7">
    <location>
        <begin position="28"/>
        <end position="225"/>
    </location>
</feature>